<dbReference type="AlphaFoldDB" id="A0A1I2ESU5"/>
<dbReference type="PROSITE" id="PS51257">
    <property type="entry name" value="PROKAR_LIPOPROTEIN"/>
    <property type="match status" value="1"/>
</dbReference>
<dbReference type="RefSeq" id="WP_096331650.1">
    <property type="nucleotide sequence ID" value="NZ_FOMX01000023.1"/>
</dbReference>
<keyword evidence="2" id="KW-1185">Reference proteome</keyword>
<proteinExistence type="predicted"/>
<evidence type="ECO:0000313" key="2">
    <source>
        <dbReference type="Proteomes" id="UP000199400"/>
    </source>
</evidence>
<accession>A0A1I2ESU5</accession>
<protein>
    <submittedName>
        <fullName evidence="1">Uncharacterized protein</fullName>
    </submittedName>
</protein>
<name>A0A1I2ESU5_9BACT</name>
<organism evidence="1 2">
    <name type="scientific">Nannocystis exedens</name>
    <dbReference type="NCBI Taxonomy" id="54"/>
    <lineage>
        <taxon>Bacteria</taxon>
        <taxon>Pseudomonadati</taxon>
        <taxon>Myxococcota</taxon>
        <taxon>Polyangia</taxon>
        <taxon>Nannocystales</taxon>
        <taxon>Nannocystaceae</taxon>
        <taxon>Nannocystis</taxon>
    </lineage>
</organism>
<gene>
    <name evidence="1" type="ORF">SAMN02745121_06243</name>
</gene>
<evidence type="ECO:0000313" key="1">
    <source>
        <dbReference type="EMBL" id="SFE95528.1"/>
    </source>
</evidence>
<dbReference type="Proteomes" id="UP000199400">
    <property type="component" value="Unassembled WGS sequence"/>
</dbReference>
<sequence length="198" mass="21369">MITKSSPLPLLALLGLFACKEGGAAADSAISGLPENKNVSELTMAEQEQLCEGALAYTRREITDAEANRALCSLQGIVLSSTLHDGSVEDCIAARDECLASIKEEPVQIEEASEACRKYDWSDCTTTVGELDACMEEVVTELKTFYEDLDCGNIGQFKDEMPMKEPEVGEACSRVQNECPGFVPGDLLTQAKPPERAP</sequence>
<reference evidence="2" key="1">
    <citation type="submission" date="2016-10" db="EMBL/GenBank/DDBJ databases">
        <authorList>
            <person name="Varghese N."/>
            <person name="Submissions S."/>
        </authorList>
    </citation>
    <scope>NUCLEOTIDE SEQUENCE [LARGE SCALE GENOMIC DNA]</scope>
    <source>
        <strain evidence="2">ATCC 25963</strain>
    </source>
</reference>
<dbReference type="EMBL" id="FOMX01000023">
    <property type="protein sequence ID" value="SFE95528.1"/>
    <property type="molecule type" value="Genomic_DNA"/>
</dbReference>